<dbReference type="Proteomes" id="UP000678499">
    <property type="component" value="Unassembled WGS sequence"/>
</dbReference>
<evidence type="ECO:0000259" key="2">
    <source>
        <dbReference type="PROSITE" id="PS50271"/>
    </source>
</evidence>
<dbReference type="GO" id="GO:0008270">
    <property type="term" value="F:zinc ion binding"/>
    <property type="evidence" value="ECO:0007669"/>
    <property type="project" value="UniProtKB-KW"/>
</dbReference>
<accession>A0A7R9BUM0</accession>
<dbReference type="SUPFAM" id="SSF57850">
    <property type="entry name" value="RING/U-box"/>
    <property type="match status" value="1"/>
</dbReference>
<dbReference type="InterPro" id="IPR001607">
    <property type="entry name" value="Znf_UBP"/>
</dbReference>
<evidence type="ECO:0000256" key="1">
    <source>
        <dbReference type="PROSITE-ProRule" id="PRU00502"/>
    </source>
</evidence>
<dbReference type="SMART" id="SM00290">
    <property type="entry name" value="ZnF_UBP"/>
    <property type="match status" value="1"/>
</dbReference>
<reference evidence="3" key="1">
    <citation type="submission" date="2020-11" db="EMBL/GenBank/DDBJ databases">
        <authorList>
            <person name="Tran Van P."/>
        </authorList>
    </citation>
    <scope>NUCLEOTIDE SEQUENCE</scope>
</reference>
<gene>
    <name evidence="3" type="ORF">NMOB1V02_LOCUS9179</name>
</gene>
<feature type="domain" description="UBP-type" evidence="2">
    <location>
        <begin position="43"/>
        <end position="154"/>
    </location>
</feature>
<name>A0A7R9BUM0_9CRUS</name>
<dbReference type="PANTHER" id="PTHR47665:SF1">
    <property type="entry name" value="HISTONE DEACETYLASE-LIKE PROTEIN"/>
    <property type="match status" value="1"/>
</dbReference>
<dbReference type="AlphaFoldDB" id="A0A7R9BUM0"/>
<dbReference type="PROSITE" id="PS50271">
    <property type="entry name" value="ZF_UBP"/>
    <property type="match status" value="1"/>
</dbReference>
<proteinExistence type="predicted"/>
<dbReference type="PANTHER" id="PTHR47665">
    <property type="entry name" value="HISTONE DEACETYLASE-LIKE PROTEIN"/>
    <property type="match status" value="1"/>
</dbReference>
<organism evidence="3">
    <name type="scientific">Notodromas monacha</name>
    <dbReference type="NCBI Taxonomy" id="399045"/>
    <lineage>
        <taxon>Eukaryota</taxon>
        <taxon>Metazoa</taxon>
        <taxon>Ecdysozoa</taxon>
        <taxon>Arthropoda</taxon>
        <taxon>Crustacea</taxon>
        <taxon>Oligostraca</taxon>
        <taxon>Ostracoda</taxon>
        <taxon>Podocopa</taxon>
        <taxon>Podocopida</taxon>
        <taxon>Cypridocopina</taxon>
        <taxon>Cypridoidea</taxon>
        <taxon>Cyprididae</taxon>
        <taxon>Notodromas</taxon>
    </lineage>
</organism>
<keyword evidence="1" id="KW-0479">Metal-binding</keyword>
<sequence length="167" mass="18229">MSDHPGSSESRASGDASAVQELVVIGLRDQLGEFGLHAVQPKTDCPHMSLVQAAFEGLVSKEGAVVPEGIKCSNCPDSANAVDNNWICLICYEILCGRDKAEHMMMHSVENGHLTCISFDDLSIWCYACDSYLDHFRPELSPIYQQFHIAKFGSPSPAFPNPNATKI</sequence>
<dbReference type="Gene3D" id="3.30.40.10">
    <property type="entry name" value="Zinc/RING finger domain, C3HC4 (zinc finger)"/>
    <property type="match status" value="1"/>
</dbReference>
<dbReference type="EMBL" id="OA884983">
    <property type="protein sequence ID" value="CAD7281535.1"/>
    <property type="molecule type" value="Genomic_DNA"/>
</dbReference>
<keyword evidence="1" id="KW-0862">Zinc</keyword>
<keyword evidence="4" id="KW-1185">Reference proteome</keyword>
<dbReference type="OrthoDB" id="424012at2759"/>
<dbReference type="EMBL" id="CAJPEX010002946">
    <property type="protein sequence ID" value="CAG0921687.1"/>
    <property type="molecule type" value="Genomic_DNA"/>
</dbReference>
<dbReference type="InterPro" id="IPR013083">
    <property type="entry name" value="Znf_RING/FYVE/PHD"/>
</dbReference>
<keyword evidence="1" id="KW-0863">Zinc-finger</keyword>
<dbReference type="Pfam" id="PF02148">
    <property type="entry name" value="zf-UBP"/>
    <property type="match status" value="1"/>
</dbReference>
<evidence type="ECO:0000313" key="4">
    <source>
        <dbReference type="Proteomes" id="UP000678499"/>
    </source>
</evidence>
<protein>
    <recommendedName>
        <fullName evidence="2">UBP-type domain-containing protein</fullName>
    </recommendedName>
</protein>
<evidence type="ECO:0000313" key="3">
    <source>
        <dbReference type="EMBL" id="CAD7281535.1"/>
    </source>
</evidence>